<dbReference type="InterPro" id="IPR021508">
    <property type="entry name" value="Gp17-like"/>
</dbReference>
<dbReference type="Proteomes" id="UP000233769">
    <property type="component" value="Chromosome tk0001"/>
</dbReference>
<dbReference type="Gene3D" id="3.30.2000.30">
    <property type="match status" value="1"/>
</dbReference>
<gene>
    <name evidence="1" type="ORF">TK0001_3238</name>
</gene>
<dbReference type="EMBL" id="LT962688">
    <property type="protein sequence ID" value="SOR29840.1"/>
    <property type="molecule type" value="Genomic_DNA"/>
</dbReference>
<evidence type="ECO:0008006" key="3">
    <source>
        <dbReference type="Google" id="ProtNLM"/>
    </source>
</evidence>
<proteinExistence type="predicted"/>
<dbReference type="Pfam" id="PF11367">
    <property type="entry name" value="Tail_completion_gp17"/>
    <property type="match status" value="1"/>
</dbReference>
<evidence type="ECO:0000313" key="1">
    <source>
        <dbReference type="EMBL" id="SOR29840.1"/>
    </source>
</evidence>
<organism evidence="1 2">
    <name type="scientific">Methylorubrum extorquens</name>
    <name type="common">Methylobacterium dichloromethanicum</name>
    <name type="synonym">Methylobacterium extorquens</name>
    <dbReference type="NCBI Taxonomy" id="408"/>
    <lineage>
        <taxon>Bacteria</taxon>
        <taxon>Pseudomonadati</taxon>
        <taxon>Pseudomonadota</taxon>
        <taxon>Alphaproteobacteria</taxon>
        <taxon>Hyphomicrobiales</taxon>
        <taxon>Methylobacteriaceae</taxon>
        <taxon>Methylorubrum</taxon>
    </lineage>
</organism>
<name>A0A2N9ARP3_METEX</name>
<reference evidence="2" key="1">
    <citation type="submission" date="2017-10" db="EMBL/GenBank/DDBJ databases">
        <authorList>
            <person name="Regsiter A."/>
            <person name="William W."/>
        </authorList>
    </citation>
    <scope>NUCLEOTIDE SEQUENCE [LARGE SCALE GENOMIC DNA]</scope>
</reference>
<dbReference type="AlphaFoldDB" id="A0A2N9ARP3"/>
<evidence type="ECO:0000313" key="2">
    <source>
        <dbReference type="Proteomes" id="UP000233769"/>
    </source>
</evidence>
<dbReference type="InterPro" id="IPR053745">
    <property type="entry name" value="Viral_Tail_Comp_sf"/>
</dbReference>
<accession>A0A2N9ARP3</accession>
<sequence>MIPELALRDGVMELLRASPEVAALVQDKVFDGVPSDDDAAELPWIAMGPIRSQPVDAGEAYGWIVTLKVFAESADFDRTPAWTIARAAIAAVAKVQLPDGDVFLDELKINGAGDVIDPGAIKTVWFDVACLMAAG</sequence>
<protein>
    <recommendedName>
        <fullName evidence="3">DUF3168 domain-containing protein</fullName>
    </recommendedName>
</protein>